<accession>A0A9E1LY66</accession>
<reference evidence="1" key="1">
    <citation type="submission" date="2021-02" db="EMBL/GenBank/DDBJ databases">
        <title>Infant gut strain persistence is associated with maternal origin, phylogeny, and functional potential including surface adhesion and iron acquisition.</title>
        <authorList>
            <person name="Lou Y.C."/>
        </authorList>
    </citation>
    <scope>NUCLEOTIDE SEQUENCE</scope>
    <source>
        <strain evidence="1">L2_039_000G1_dasL2_039_000G1_maxbin2.maxbin.077</strain>
    </source>
</reference>
<dbReference type="AlphaFoldDB" id="A0A9E1LY66"/>
<protein>
    <submittedName>
        <fullName evidence="1">Metal-sensing transcriptional repressor</fullName>
    </submittedName>
</protein>
<dbReference type="CDD" id="cd10156">
    <property type="entry name" value="FpFrmR-Cterm-like_DUF156"/>
    <property type="match status" value="1"/>
</dbReference>
<sequence length="116" mass="12887">MTDAEKKPCCCATEPAEKDTAPSCCRHKDRTPEEYRALANRLSRIEGQVRGIRAMLDKDVYCADILVQVAAVNAALNGFSKELLGQHIRTCVADDLKAGETQKLDELLQLLPRLMK</sequence>
<dbReference type="PANTHER" id="PTHR33677">
    <property type="entry name" value="TRANSCRIPTIONAL REPRESSOR FRMR-RELATED"/>
    <property type="match status" value="1"/>
</dbReference>
<dbReference type="GO" id="GO:0003677">
    <property type="term" value="F:DNA binding"/>
    <property type="evidence" value="ECO:0007669"/>
    <property type="project" value="InterPro"/>
</dbReference>
<organism evidence="1 2">
    <name type="scientific">Faecalibacterium prausnitzii</name>
    <dbReference type="NCBI Taxonomy" id="853"/>
    <lineage>
        <taxon>Bacteria</taxon>
        <taxon>Bacillati</taxon>
        <taxon>Bacillota</taxon>
        <taxon>Clostridia</taxon>
        <taxon>Eubacteriales</taxon>
        <taxon>Oscillospiraceae</taxon>
        <taxon>Faecalibacterium</taxon>
    </lineage>
</organism>
<dbReference type="InterPro" id="IPR003735">
    <property type="entry name" value="Metal_Tscrpt_repr"/>
</dbReference>
<evidence type="ECO:0000313" key="1">
    <source>
        <dbReference type="EMBL" id="MBS6621570.1"/>
    </source>
</evidence>
<dbReference type="Gene3D" id="1.20.58.1000">
    <property type="entry name" value="Metal-sensitive repressor, helix protomer"/>
    <property type="match status" value="1"/>
</dbReference>
<comment type="caution">
    <text evidence="1">The sequence shown here is derived from an EMBL/GenBank/DDBJ whole genome shotgun (WGS) entry which is preliminary data.</text>
</comment>
<gene>
    <name evidence="1" type="ORF">KH315_05325</name>
</gene>
<dbReference type="GO" id="GO:0045892">
    <property type="term" value="P:negative regulation of DNA-templated transcription"/>
    <property type="evidence" value="ECO:0007669"/>
    <property type="project" value="UniProtKB-ARBA"/>
</dbReference>
<dbReference type="InterPro" id="IPR038390">
    <property type="entry name" value="Metal_Tscrpt_repr_sf"/>
</dbReference>
<dbReference type="Proteomes" id="UP000811365">
    <property type="component" value="Unassembled WGS sequence"/>
</dbReference>
<name>A0A9E1LY66_9FIRM</name>
<dbReference type="GO" id="GO:0046872">
    <property type="term" value="F:metal ion binding"/>
    <property type="evidence" value="ECO:0007669"/>
    <property type="project" value="InterPro"/>
</dbReference>
<proteinExistence type="predicted"/>
<dbReference type="Pfam" id="PF02583">
    <property type="entry name" value="Trns_repr_metal"/>
    <property type="match status" value="1"/>
</dbReference>
<dbReference type="EMBL" id="JAGZYH010000015">
    <property type="protein sequence ID" value="MBS6621570.1"/>
    <property type="molecule type" value="Genomic_DNA"/>
</dbReference>
<evidence type="ECO:0000313" key="2">
    <source>
        <dbReference type="Proteomes" id="UP000811365"/>
    </source>
</evidence>
<dbReference type="PANTHER" id="PTHR33677:SF3">
    <property type="entry name" value="COPPER-SENSING TRANSCRIPTIONAL REPRESSOR RICR"/>
    <property type="match status" value="1"/>
</dbReference>